<dbReference type="GeneID" id="6079371"/>
<dbReference type="AlphaFoldDB" id="B0DIK8"/>
<dbReference type="InterPro" id="IPR019410">
    <property type="entry name" value="Methyltransf_16"/>
</dbReference>
<sequence>MFFYISFLRPPPCQAAPYSNIVIAPQIANDLRTESFEDSQDIFYLWSQEHPPQKIPNATRNSDPIITTSPRKLTTWRQANAYKEIPVPMPPNVREGQYWRLLLTGTPANAQKVLEIDMADGGVGRHPFPVMSMPILFTARCGKGAQKQEHVERVYRFPRAESDDGNLPMDLKITEQTSFDLDKKIWDSGIGLSSWLVGLYNRTDSDSDSAAVRQMRDALFSSERRKILELGECRAHFVVKLIQLCVLGAGTGLVAITIAALRSASNPADNIIATDVSSAMPLLEQNISNNQHTFMTSPKAVVLDWDDKDLPEDVTGLEDGLDAIVMADVTYNTASFPSLIRTLDKLLRLGSKPPAILLGYKERDAAERTLWDMAAEIGVEFEKVGERVGAGGAPVEIWIGHLQE</sequence>
<dbReference type="Gene3D" id="3.40.50.150">
    <property type="entry name" value="Vaccinia Virus protein VP39"/>
    <property type="match status" value="1"/>
</dbReference>
<dbReference type="CDD" id="cd02440">
    <property type="entry name" value="AdoMet_MTases"/>
    <property type="match status" value="1"/>
</dbReference>
<dbReference type="EMBL" id="DS547112">
    <property type="protein sequence ID" value="EDR05585.1"/>
    <property type="molecule type" value="Genomic_DNA"/>
</dbReference>
<dbReference type="PANTHER" id="PTHR14614:SF162">
    <property type="entry name" value="EXPRESSED PROTEIN"/>
    <property type="match status" value="1"/>
</dbReference>
<dbReference type="Pfam" id="PF10294">
    <property type="entry name" value="Methyltransf_16"/>
    <property type="match status" value="1"/>
</dbReference>
<dbReference type="HOGENOM" id="CLU_052836_0_0_1"/>
<evidence type="ECO:0000313" key="1">
    <source>
        <dbReference type="EMBL" id="EDR05585.1"/>
    </source>
</evidence>
<protein>
    <submittedName>
        <fullName evidence="1">Predicted protein</fullName>
    </submittedName>
</protein>
<proteinExistence type="predicted"/>
<dbReference type="InParanoid" id="B0DIK8"/>
<gene>
    <name evidence="1" type="ORF">LACBIDRAFT_302905</name>
</gene>
<dbReference type="GO" id="GO:0005737">
    <property type="term" value="C:cytoplasm"/>
    <property type="evidence" value="ECO:0007669"/>
    <property type="project" value="TreeGrafter"/>
</dbReference>
<accession>B0DIK8</accession>
<dbReference type="GO" id="GO:0008757">
    <property type="term" value="F:S-adenosylmethionine-dependent methyltransferase activity"/>
    <property type="evidence" value="ECO:0007669"/>
    <property type="project" value="UniProtKB-ARBA"/>
</dbReference>
<name>B0DIK8_LACBS</name>
<dbReference type="OrthoDB" id="413520at2759"/>
<dbReference type="InterPro" id="IPR029063">
    <property type="entry name" value="SAM-dependent_MTases_sf"/>
</dbReference>
<dbReference type="STRING" id="486041.B0DIK8"/>
<evidence type="ECO:0000313" key="2">
    <source>
        <dbReference type="Proteomes" id="UP000001194"/>
    </source>
</evidence>
<dbReference type="RefSeq" id="XP_001883689.1">
    <property type="nucleotide sequence ID" value="XM_001883654.1"/>
</dbReference>
<reference evidence="1 2" key="1">
    <citation type="journal article" date="2008" name="Nature">
        <title>The genome of Laccaria bicolor provides insights into mycorrhizal symbiosis.</title>
        <authorList>
            <person name="Martin F."/>
            <person name="Aerts A."/>
            <person name="Ahren D."/>
            <person name="Brun A."/>
            <person name="Danchin E.G.J."/>
            <person name="Duchaussoy F."/>
            <person name="Gibon J."/>
            <person name="Kohler A."/>
            <person name="Lindquist E."/>
            <person name="Pereda V."/>
            <person name="Salamov A."/>
            <person name="Shapiro H.J."/>
            <person name="Wuyts J."/>
            <person name="Blaudez D."/>
            <person name="Buee M."/>
            <person name="Brokstein P."/>
            <person name="Canbaeck B."/>
            <person name="Cohen D."/>
            <person name="Courty P.E."/>
            <person name="Coutinho P.M."/>
            <person name="Delaruelle C."/>
            <person name="Detter J.C."/>
            <person name="Deveau A."/>
            <person name="DiFazio S."/>
            <person name="Duplessis S."/>
            <person name="Fraissinet-Tachet L."/>
            <person name="Lucic E."/>
            <person name="Frey-Klett P."/>
            <person name="Fourrey C."/>
            <person name="Feussner I."/>
            <person name="Gay G."/>
            <person name="Grimwood J."/>
            <person name="Hoegger P.J."/>
            <person name="Jain P."/>
            <person name="Kilaru S."/>
            <person name="Labbe J."/>
            <person name="Lin Y.C."/>
            <person name="Legue V."/>
            <person name="Le Tacon F."/>
            <person name="Marmeisse R."/>
            <person name="Melayah D."/>
            <person name="Montanini B."/>
            <person name="Muratet M."/>
            <person name="Nehls U."/>
            <person name="Niculita-Hirzel H."/>
            <person name="Oudot-Le Secq M.P."/>
            <person name="Peter M."/>
            <person name="Quesneville H."/>
            <person name="Rajashekar B."/>
            <person name="Reich M."/>
            <person name="Rouhier N."/>
            <person name="Schmutz J."/>
            <person name="Yin T."/>
            <person name="Chalot M."/>
            <person name="Henrissat B."/>
            <person name="Kuees U."/>
            <person name="Lucas S."/>
            <person name="Van de Peer Y."/>
            <person name="Podila G.K."/>
            <person name="Polle A."/>
            <person name="Pukkila P.J."/>
            <person name="Richardson P.M."/>
            <person name="Rouze P."/>
            <person name="Sanders I.R."/>
            <person name="Stajich J.E."/>
            <person name="Tunlid A."/>
            <person name="Tuskan G."/>
            <person name="Grigoriev I.V."/>
        </authorList>
    </citation>
    <scope>NUCLEOTIDE SEQUENCE [LARGE SCALE GENOMIC DNA]</scope>
    <source>
        <strain evidence="2">S238N-H82 / ATCC MYA-4686</strain>
    </source>
</reference>
<dbReference type="SUPFAM" id="SSF53335">
    <property type="entry name" value="S-adenosyl-L-methionine-dependent methyltransferases"/>
    <property type="match status" value="1"/>
</dbReference>
<organism evidence="2">
    <name type="scientific">Laccaria bicolor (strain S238N-H82 / ATCC MYA-4686)</name>
    <name type="common">Bicoloured deceiver</name>
    <name type="synonym">Laccaria laccata var. bicolor</name>
    <dbReference type="NCBI Taxonomy" id="486041"/>
    <lineage>
        <taxon>Eukaryota</taxon>
        <taxon>Fungi</taxon>
        <taxon>Dikarya</taxon>
        <taxon>Basidiomycota</taxon>
        <taxon>Agaricomycotina</taxon>
        <taxon>Agaricomycetes</taxon>
        <taxon>Agaricomycetidae</taxon>
        <taxon>Agaricales</taxon>
        <taxon>Agaricineae</taxon>
        <taxon>Hydnangiaceae</taxon>
        <taxon>Laccaria</taxon>
    </lineage>
</organism>
<dbReference type="Proteomes" id="UP000001194">
    <property type="component" value="Unassembled WGS sequence"/>
</dbReference>
<dbReference type="PANTHER" id="PTHR14614">
    <property type="entry name" value="HEPATOCELLULAR CARCINOMA-ASSOCIATED ANTIGEN"/>
    <property type="match status" value="1"/>
</dbReference>
<dbReference type="KEGG" id="lbc:LACBIDRAFT_302905"/>
<dbReference type="GO" id="GO:0005634">
    <property type="term" value="C:nucleus"/>
    <property type="evidence" value="ECO:0007669"/>
    <property type="project" value="TreeGrafter"/>
</dbReference>
<keyword evidence="2" id="KW-1185">Reference proteome</keyword>